<dbReference type="PROSITE" id="PS51257">
    <property type="entry name" value="PROKAR_LIPOPROTEIN"/>
    <property type="match status" value="1"/>
</dbReference>
<dbReference type="STRING" id="167879.CPS_2961"/>
<feature type="chain" id="PRO_5004234015" evidence="1">
    <location>
        <begin position="28"/>
        <end position="92"/>
    </location>
</feature>
<keyword evidence="2" id="KW-0449">Lipoprotein</keyword>
<dbReference type="AlphaFoldDB" id="Q47ZV8"/>
<dbReference type="HOGENOM" id="CLU_2408172_0_0_6"/>
<gene>
    <name evidence="2" type="ordered locus">CPS_2961</name>
</gene>
<protein>
    <submittedName>
        <fullName evidence="2">Putative lipoprotein</fullName>
    </submittedName>
</protein>
<dbReference type="EMBL" id="CP000083">
    <property type="protein sequence ID" value="AAZ28324.1"/>
    <property type="molecule type" value="Genomic_DNA"/>
</dbReference>
<dbReference type="RefSeq" id="WP_011043752.1">
    <property type="nucleotide sequence ID" value="NC_003910.7"/>
</dbReference>
<evidence type="ECO:0000256" key="1">
    <source>
        <dbReference type="SAM" id="SignalP"/>
    </source>
</evidence>
<evidence type="ECO:0000313" key="2">
    <source>
        <dbReference type="EMBL" id="AAZ28324.1"/>
    </source>
</evidence>
<accession>Q47ZV8</accession>
<reference evidence="2" key="1">
    <citation type="journal article" date="2005" name="Proc. Natl. Acad. Sci. U.S.A.">
        <title>The psychrophilic lifestyle as revealed by the genome sequence of Colwellia psychrerythraea 34H through genomic and proteomic analyses.</title>
        <authorList>
            <person name="Methe B.A."/>
            <person name="Nelson K.E."/>
            <person name="Deming J.W."/>
            <person name="Momen B."/>
            <person name="Melamud E."/>
            <person name="Zhang X."/>
            <person name="Moult J."/>
            <person name="Madupu R."/>
            <person name="Nelson W.C."/>
            <person name="Dodson R.J."/>
            <person name="Brinkac L.M."/>
            <person name="Daugherty S.C."/>
            <person name="Durkin A.S."/>
            <person name="DeBoy R.T."/>
            <person name="Kolonay J.F."/>
            <person name="Sullivan S.A."/>
            <person name="Zhou L."/>
            <person name="Davidsen T.M."/>
            <person name="Wu M."/>
            <person name="Huston A.L."/>
            <person name="Lewis M."/>
            <person name="Weaver B."/>
            <person name="Weidman J.F."/>
            <person name="Khouri H."/>
            <person name="Utterback T.R."/>
            <person name="Feldblyum T.V."/>
            <person name="Fraser C.M."/>
        </authorList>
    </citation>
    <scope>NUCLEOTIDE SEQUENCE [LARGE SCALE GENOMIC DNA]</scope>
    <source>
        <strain evidence="2">34H</strain>
    </source>
</reference>
<sequence>MKSSFGSISIKATLLCAVFLVTSCASVGNESADINECRKIAYGNQNDSLSNDADAIFSQCQAKKDALRADANKKETTFIWVEFLLDLFVPSN</sequence>
<name>Q47ZV8_COLP3</name>
<organism evidence="2 3">
    <name type="scientific">Colwellia psychrerythraea (strain 34H / ATCC BAA-681)</name>
    <name type="common">Vibrio psychroerythus</name>
    <dbReference type="NCBI Taxonomy" id="167879"/>
    <lineage>
        <taxon>Bacteria</taxon>
        <taxon>Pseudomonadati</taxon>
        <taxon>Pseudomonadota</taxon>
        <taxon>Gammaproteobacteria</taxon>
        <taxon>Alteromonadales</taxon>
        <taxon>Colwelliaceae</taxon>
        <taxon>Colwellia</taxon>
    </lineage>
</organism>
<dbReference type="KEGG" id="cps:CPS_2961"/>
<feature type="signal peptide" evidence="1">
    <location>
        <begin position="1"/>
        <end position="27"/>
    </location>
</feature>
<keyword evidence="1" id="KW-0732">Signal</keyword>
<dbReference type="Proteomes" id="UP000000547">
    <property type="component" value="Chromosome"/>
</dbReference>
<proteinExistence type="predicted"/>
<evidence type="ECO:0000313" key="3">
    <source>
        <dbReference type="Proteomes" id="UP000000547"/>
    </source>
</evidence>